<keyword evidence="2" id="KW-0732">Signal</keyword>
<proteinExistence type="predicted"/>
<dbReference type="HOGENOM" id="CLU_2234044_0_0_4"/>
<dbReference type="KEGG" id="pne:Pnec_0719"/>
<organism evidence="4">
    <name type="scientific">Polynucleobacter necessarius subsp. necessarius (strain STIR1)</name>
    <dbReference type="NCBI Taxonomy" id="452638"/>
    <lineage>
        <taxon>Bacteria</taxon>
        <taxon>Pseudomonadati</taxon>
        <taxon>Pseudomonadota</taxon>
        <taxon>Betaproteobacteria</taxon>
        <taxon>Burkholderiales</taxon>
        <taxon>Burkholderiaceae</taxon>
        <taxon>Polynucleobacter</taxon>
    </lineage>
</organism>
<evidence type="ECO:0000256" key="2">
    <source>
        <dbReference type="SAM" id="SignalP"/>
    </source>
</evidence>
<feature type="domain" description="DUF4124" evidence="3">
    <location>
        <begin position="17"/>
        <end position="79"/>
    </location>
</feature>
<reference evidence="4" key="1">
    <citation type="submission" date="2008-03" db="EMBL/GenBank/DDBJ databases">
        <title>Complete sequence of Polynucleobacter necessarius STIR1.</title>
        <authorList>
            <consortium name="US DOE Joint Genome Institute"/>
            <person name="Copeland A."/>
            <person name="Lucas S."/>
            <person name="Lapidus A."/>
            <person name="Barry K."/>
            <person name="Detter J.C."/>
            <person name="Glavina del Rio T."/>
            <person name="Hammon N."/>
            <person name="Israni S."/>
            <person name="Dalin E."/>
            <person name="Tice H."/>
            <person name="Pitluck S."/>
            <person name="Chain P."/>
            <person name="Malfatti S."/>
            <person name="Shin M."/>
            <person name="Vergez L."/>
            <person name="Schmutz J."/>
            <person name="Larimer F."/>
            <person name="Land M."/>
            <person name="Hauser L."/>
            <person name="Kyrpides N."/>
            <person name="Kim E."/>
            <person name="Hahn M."/>
            <person name="Richardson P."/>
        </authorList>
    </citation>
    <scope>NUCLEOTIDE SEQUENCE [LARGE SCALE GENOMIC DNA]</scope>
    <source>
        <strain evidence="4">STIR1</strain>
    </source>
</reference>
<dbReference type="InterPro" id="IPR025392">
    <property type="entry name" value="DUF4124"/>
</dbReference>
<evidence type="ECO:0000313" key="4">
    <source>
        <dbReference type="EMBL" id="ACB43946.1"/>
    </source>
</evidence>
<accession>B1XUB9</accession>
<evidence type="ECO:0000259" key="3">
    <source>
        <dbReference type="Pfam" id="PF13511"/>
    </source>
</evidence>
<sequence length="105" mass="11435">MILKVLVSPAVWFAVYLCTGLTAWADVYKCPADNGTVTLSNVEKGGNCKKMVLPPPETKKSVSQNKDASKPVAPDTKPAEKPKGVYESAASERKRITQEEIDLKK</sequence>
<evidence type="ECO:0000256" key="1">
    <source>
        <dbReference type="SAM" id="MobiDB-lite"/>
    </source>
</evidence>
<gene>
    <name evidence="4" type="ordered locus">Pnec_0719</name>
</gene>
<feature type="signal peptide" evidence="2">
    <location>
        <begin position="1"/>
        <end position="25"/>
    </location>
</feature>
<feature type="compositionally biased region" description="Basic and acidic residues" evidence="1">
    <location>
        <begin position="77"/>
        <end position="105"/>
    </location>
</feature>
<dbReference type="STRING" id="452638.Pnec_0719"/>
<feature type="chain" id="PRO_5002772748" description="DUF4124 domain-containing protein" evidence="2">
    <location>
        <begin position="26"/>
        <end position="105"/>
    </location>
</feature>
<protein>
    <recommendedName>
        <fullName evidence="3">DUF4124 domain-containing protein</fullName>
    </recommendedName>
</protein>
<dbReference type="Pfam" id="PF13511">
    <property type="entry name" value="DUF4124"/>
    <property type="match status" value="1"/>
</dbReference>
<dbReference type="AlphaFoldDB" id="B1XUB9"/>
<feature type="region of interest" description="Disordered" evidence="1">
    <location>
        <begin position="48"/>
        <end position="105"/>
    </location>
</feature>
<name>B1XUB9_POLNS</name>
<dbReference type="EMBL" id="CP001010">
    <property type="protein sequence ID" value="ACB43946.1"/>
    <property type="molecule type" value="Genomic_DNA"/>
</dbReference>